<organism evidence="1 2">
    <name type="scientific">Moorella mulderi DSM 14980</name>
    <dbReference type="NCBI Taxonomy" id="1122241"/>
    <lineage>
        <taxon>Bacteria</taxon>
        <taxon>Bacillati</taxon>
        <taxon>Bacillota</taxon>
        <taxon>Clostridia</taxon>
        <taxon>Neomoorellales</taxon>
        <taxon>Neomoorellaceae</taxon>
        <taxon>Neomoorella</taxon>
    </lineage>
</organism>
<dbReference type="Proteomes" id="UP000075670">
    <property type="component" value="Unassembled WGS sequence"/>
</dbReference>
<reference evidence="1 2" key="1">
    <citation type="submission" date="2016-02" db="EMBL/GenBank/DDBJ databases">
        <title>Genome sequence of Moorella mulderi DSM 14980.</title>
        <authorList>
            <person name="Poehlein A."/>
            <person name="Daniel R."/>
        </authorList>
    </citation>
    <scope>NUCLEOTIDE SEQUENCE [LARGE SCALE GENOMIC DNA]</scope>
    <source>
        <strain evidence="1 2">DSM 14980</strain>
    </source>
</reference>
<comment type="caution">
    <text evidence="1">The sequence shown here is derived from an EMBL/GenBank/DDBJ whole genome shotgun (WGS) entry which is preliminary data.</text>
</comment>
<dbReference type="EMBL" id="LTBC01000045">
    <property type="protein sequence ID" value="KYH30062.1"/>
    <property type="molecule type" value="Genomic_DNA"/>
</dbReference>
<gene>
    <name evidence="1" type="ORF">MOMUL_30810</name>
</gene>
<evidence type="ECO:0000313" key="2">
    <source>
        <dbReference type="Proteomes" id="UP000075670"/>
    </source>
</evidence>
<evidence type="ECO:0000313" key="1">
    <source>
        <dbReference type="EMBL" id="KYH30062.1"/>
    </source>
</evidence>
<name>A0A151AR39_9FIRM</name>
<accession>A0A151AR39</accession>
<dbReference type="RefSeq" id="WP_062286245.1">
    <property type="nucleotide sequence ID" value="NZ_LTBC01000045.1"/>
</dbReference>
<dbReference type="PATRIC" id="fig|1122241.3.peg.3297"/>
<protein>
    <submittedName>
        <fullName evidence="1">Uncharacterized protein</fullName>
    </submittedName>
</protein>
<sequence>MEAKKGVNSRYATLLARDVLPVQTAHLKESFELAPASKLAEAACMATNQAIEAGKRTREPGA</sequence>
<dbReference type="AlphaFoldDB" id="A0A151AR39"/>
<keyword evidence="2" id="KW-1185">Reference proteome</keyword>
<proteinExistence type="predicted"/>